<evidence type="ECO:0000256" key="1">
    <source>
        <dbReference type="SAM" id="MobiDB-lite"/>
    </source>
</evidence>
<feature type="region of interest" description="Disordered" evidence="1">
    <location>
        <begin position="1"/>
        <end position="29"/>
    </location>
</feature>
<dbReference type="EMBL" id="NRGQ01000010">
    <property type="protein sequence ID" value="PCC42910.1"/>
    <property type="molecule type" value="Genomic_DNA"/>
</dbReference>
<organism evidence="2 3">
    <name type="scientific">Brevibacterium aurantiacum</name>
    <dbReference type="NCBI Taxonomy" id="273384"/>
    <lineage>
        <taxon>Bacteria</taxon>
        <taxon>Bacillati</taxon>
        <taxon>Actinomycetota</taxon>
        <taxon>Actinomycetes</taxon>
        <taxon>Micrococcales</taxon>
        <taxon>Brevibacteriaceae</taxon>
        <taxon>Brevibacterium</taxon>
    </lineage>
</organism>
<comment type="caution">
    <text evidence="2">The sequence shown here is derived from an EMBL/GenBank/DDBJ whole genome shotgun (WGS) entry which is preliminary data.</text>
</comment>
<proteinExistence type="predicted"/>
<evidence type="ECO:0000313" key="2">
    <source>
        <dbReference type="EMBL" id="PCC42910.1"/>
    </source>
</evidence>
<feature type="compositionally biased region" description="Polar residues" evidence="1">
    <location>
        <begin position="1"/>
        <end position="10"/>
    </location>
</feature>
<name>A0A2A3YU92_BREAU</name>
<feature type="region of interest" description="Disordered" evidence="1">
    <location>
        <begin position="91"/>
        <end position="120"/>
    </location>
</feature>
<reference evidence="2 3" key="1">
    <citation type="journal article" date="2017" name="Elife">
        <title>Extensive horizontal gene transfer in cheese-associated bacteria.</title>
        <authorList>
            <person name="Bonham K.S."/>
            <person name="Wolfe B.E."/>
            <person name="Dutton R.J."/>
        </authorList>
    </citation>
    <scope>NUCLEOTIDE SEQUENCE [LARGE SCALE GENOMIC DNA]</scope>
    <source>
        <strain evidence="2 3">962_8</strain>
    </source>
</reference>
<dbReference type="AlphaFoldDB" id="A0A2A3YU92"/>
<evidence type="ECO:0000313" key="3">
    <source>
        <dbReference type="Proteomes" id="UP000218620"/>
    </source>
</evidence>
<accession>A0A2A3YU92</accession>
<gene>
    <name evidence="2" type="ORF">CIK65_09725</name>
</gene>
<dbReference type="Proteomes" id="UP000218620">
    <property type="component" value="Unassembled WGS sequence"/>
</dbReference>
<protein>
    <submittedName>
        <fullName evidence="2">Uncharacterized protein</fullName>
    </submittedName>
</protein>
<sequence>MLGAGQQQTAGDIGQGETGPKSRSAASSLARVVRKAMRWSSAASSAASIAPKKSVVGACPAAEGSGSDTAIFWASSGERWQMVRATARPAVSRMSHSSTGSLNHPRWANHSLMSEVKRGT</sequence>